<dbReference type="KEGG" id="snq:CP978_24655"/>
<dbReference type="EMBL" id="CP009313">
    <property type="protein sequence ID" value="AJE42824.1"/>
    <property type="molecule type" value="Genomic_DNA"/>
</dbReference>
<dbReference type="InterPro" id="IPR036689">
    <property type="entry name" value="ESAT-6-like_sf"/>
</dbReference>
<evidence type="ECO:0000313" key="2">
    <source>
        <dbReference type="EMBL" id="QEV41323.1"/>
    </source>
</evidence>
<reference evidence="1 3" key="2">
    <citation type="journal article" date="2016" name="Appl. Microbiol. Biotechnol.">
        <title>Exploiting the genome sequence of Streptomyces nodosus for enhanced antibiotic production.</title>
        <authorList>
            <person name="Sweeney P."/>
            <person name="Murphy C.D."/>
            <person name="Caffrey P."/>
        </authorList>
    </citation>
    <scope>NUCLEOTIDE SEQUENCE [LARGE SCALE GENOMIC DNA]</scope>
    <source>
        <strain evidence="1 3">ATCC 14899</strain>
    </source>
</reference>
<evidence type="ECO:0000313" key="3">
    <source>
        <dbReference type="Proteomes" id="UP000031526"/>
    </source>
</evidence>
<protein>
    <submittedName>
        <fullName evidence="2">WXG100 family type VII secretion target</fullName>
    </submittedName>
</protein>
<dbReference type="Pfam" id="PF06013">
    <property type="entry name" value="WXG100"/>
    <property type="match status" value="1"/>
</dbReference>
<reference evidence="3" key="1">
    <citation type="submission" date="2014-09" db="EMBL/GenBank/DDBJ databases">
        <title>Sequence of the Streptomyces nodosus genome.</title>
        <authorList>
            <person name="Sweeney P."/>
            <person name="Stephens N."/>
            <person name="Murphy C."/>
            <person name="Caffrey P."/>
        </authorList>
    </citation>
    <scope>NUCLEOTIDE SEQUENCE [LARGE SCALE GENOMIC DNA]</scope>
    <source>
        <strain evidence="3">ATCC 14899</strain>
    </source>
</reference>
<evidence type="ECO:0000313" key="4">
    <source>
        <dbReference type="Proteomes" id="UP000325763"/>
    </source>
</evidence>
<proteinExistence type="predicted"/>
<dbReference type="InterPro" id="IPR010310">
    <property type="entry name" value="T7SS_ESAT-6-like"/>
</dbReference>
<accession>A0A0B5DHZ1</accession>
<dbReference type="STRING" id="40318.SNOD_24345"/>
<organism evidence="1 3">
    <name type="scientific">Streptomyces nodosus</name>
    <dbReference type="NCBI Taxonomy" id="40318"/>
    <lineage>
        <taxon>Bacteria</taxon>
        <taxon>Bacillati</taxon>
        <taxon>Actinomycetota</taxon>
        <taxon>Actinomycetes</taxon>
        <taxon>Kitasatosporales</taxon>
        <taxon>Streptomycetaceae</taxon>
        <taxon>Streptomyces</taxon>
    </lineage>
</organism>
<name>A0A0B5DHZ1_9ACTN</name>
<dbReference type="Proteomes" id="UP000031526">
    <property type="component" value="Chromosome"/>
</dbReference>
<dbReference type="HOGENOM" id="CLU_151185_1_1_11"/>
<dbReference type="Proteomes" id="UP000325763">
    <property type="component" value="Chromosome"/>
</dbReference>
<dbReference type="EMBL" id="CP023747">
    <property type="protein sequence ID" value="QEV41323.1"/>
    <property type="molecule type" value="Genomic_DNA"/>
</dbReference>
<sequence>MAQGQRLTDSQMAELEKKIAEKFENIRTRVHKLQGVIDGLEGQWHGIGRAEFDKKQYEINESLARMGRILTEFLDAMTGTRKIKDDSEEQVRETMRKIDLYDGASTVPKSPFAGY</sequence>
<dbReference type="OrthoDB" id="4283504at2"/>
<dbReference type="Gene3D" id="1.10.287.1060">
    <property type="entry name" value="ESAT-6-like"/>
    <property type="match status" value="1"/>
</dbReference>
<evidence type="ECO:0000313" key="1">
    <source>
        <dbReference type="EMBL" id="AJE42824.1"/>
    </source>
</evidence>
<reference evidence="2 4" key="3">
    <citation type="submission" date="2017-09" db="EMBL/GenBank/DDBJ databases">
        <title>Streptomyces genome completion.</title>
        <authorList>
            <person name="Lee N."/>
            <person name="Cho B.-K."/>
        </authorList>
    </citation>
    <scope>NUCLEOTIDE SEQUENCE [LARGE SCALE GENOMIC DNA]</scope>
    <source>
        <strain evidence="2 4">ATCC 14899</strain>
    </source>
</reference>
<gene>
    <name evidence="2" type="ORF">CP978_24655</name>
    <name evidence="1" type="ORF">SNOD_24345</name>
</gene>
<dbReference type="SUPFAM" id="SSF140453">
    <property type="entry name" value="EsxAB dimer-like"/>
    <property type="match status" value="1"/>
</dbReference>
<keyword evidence="3" id="KW-1185">Reference proteome</keyword>
<dbReference type="AlphaFoldDB" id="A0A0B5DHZ1"/>